<dbReference type="AlphaFoldDB" id="A0AA96LGU7"/>
<gene>
    <name evidence="2" type="ORF">MJA45_01860</name>
</gene>
<name>A0AA96LGU7_9BACL</name>
<evidence type="ECO:0000313" key="2">
    <source>
        <dbReference type="EMBL" id="WNQ11825.1"/>
    </source>
</evidence>
<dbReference type="EMBL" id="CP130318">
    <property type="protein sequence ID" value="WNQ11825.1"/>
    <property type="molecule type" value="Genomic_DNA"/>
</dbReference>
<reference evidence="2 3" key="1">
    <citation type="submission" date="2022-02" db="EMBL/GenBank/DDBJ databases">
        <title>Paenibacillus sp. MBLB1776 Whole Genome Shotgun Sequencing.</title>
        <authorList>
            <person name="Hwang C.Y."/>
            <person name="Cho E.-S."/>
            <person name="Seo M.-J."/>
        </authorList>
    </citation>
    <scope>NUCLEOTIDE SEQUENCE [LARGE SCALE GENOMIC DNA]</scope>
    <source>
        <strain evidence="2 3">MBLB1776</strain>
    </source>
</reference>
<dbReference type="InterPro" id="IPR002575">
    <property type="entry name" value="Aminoglycoside_PTrfase"/>
</dbReference>
<dbReference type="KEGG" id="paun:MJA45_01860"/>
<feature type="domain" description="Aminoglycoside phosphotransferase" evidence="1">
    <location>
        <begin position="106"/>
        <end position="253"/>
    </location>
</feature>
<keyword evidence="3" id="KW-1185">Reference proteome</keyword>
<organism evidence="2 3">
    <name type="scientific">Paenibacillus aurantius</name>
    <dbReference type="NCBI Taxonomy" id="2918900"/>
    <lineage>
        <taxon>Bacteria</taxon>
        <taxon>Bacillati</taxon>
        <taxon>Bacillota</taxon>
        <taxon>Bacilli</taxon>
        <taxon>Bacillales</taxon>
        <taxon>Paenibacillaceae</taxon>
        <taxon>Paenibacillus</taxon>
    </lineage>
</organism>
<dbReference type="Proteomes" id="UP001305702">
    <property type="component" value="Chromosome"/>
</dbReference>
<evidence type="ECO:0000313" key="3">
    <source>
        <dbReference type="Proteomes" id="UP001305702"/>
    </source>
</evidence>
<dbReference type="InterPro" id="IPR011009">
    <property type="entry name" value="Kinase-like_dom_sf"/>
</dbReference>
<accession>A0AA96LGU7</accession>
<dbReference type="Gene3D" id="3.90.1200.10">
    <property type="match status" value="1"/>
</dbReference>
<protein>
    <submittedName>
        <fullName evidence="2">Phosphotransferase</fullName>
    </submittedName>
</protein>
<proteinExistence type="predicted"/>
<dbReference type="RefSeq" id="WP_315605600.1">
    <property type="nucleotide sequence ID" value="NZ_CP130318.1"/>
</dbReference>
<dbReference type="SUPFAM" id="SSF56112">
    <property type="entry name" value="Protein kinase-like (PK-like)"/>
    <property type="match status" value="1"/>
</dbReference>
<sequence>MNEMDTALFHRAVGADHLLLDGLVTAREPIYRSPNGKTIERFRLHGQEASCIFKPLTNEELLGRERWAQRELLPRLRFRYPRLLAEAAHEDPATYWIILEDAGSLSHAGEFDVLAHAVRHVSSWQRLPAAIVPAGYAGQKPLLPEVLSVLARERSRLTRLLAEQGVSAERIAKLYRLAGQAASLPDERVVSHGDLHIGNVALLDGEAVILDWEHVQLNSPFWDLYCLLDMTHPSFRRTDLGLRRYDLLRLYEQERDPAGGAGAEEALFAAYDRFACLYSAWFLLLIDRDLEGGDWDRSLLLLQREEALRALLSCLDHSAA</sequence>
<dbReference type="Pfam" id="PF01636">
    <property type="entry name" value="APH"/>
    <property type="match status" value="1"/>
</dbReference>
<evidence type="ECO:0000259" key="1">
    <source>
        <dbReference type="Pfam" id="PF01636"/>
    </source>
</evidence>